<comment type="caution">
    <text evidence="1">The sequence shown here is derived from an EMBL/GenBank/DDBJ whole genome shotgun (WGS) entry which is preliminary data.</text>
</comment>
<evidence type="ECO:0000313" key="1">
    <source>
        <dbReference type="EMBL" id="OMO98834.1"/>
    </source>
</evidence>
<evidence type="ECO:0000313" key="2">
    <source>
        <dbReference type="Proteomes" id="UP000188268"/>
    </source>
</evidence>
<dbReference type="Gramene" id="OMO98834">
    <property type="protein sequence ID" value="OMO98834"/>
    <property type="gene ID" value="CCACVL1_04036"/>
</dbReference>
<keyword evidence="2" id="KW-1185">Reference proteome</keyword>
<dbReference type="AlphaFoldDB" id="A0A1R3JVI1"/>
<accession>A0A1R3JVI1</accession>
<gene>
    <name evidence="1" type="ORF">CCACVL1_04036</name>
</gene>
<organism evidence="1 2">
    <name type="scientific">Corchorus capsularis</name>
    <name type="common">Jute</name>
    <dbReference type="NCBI Taxonomy" id="210143"/>
    <lineage>
        <taxon>Eukaryota</taxon>
        <taxon>Viridiplantae</taxon>
        <taxon>Streptophyta</taxon>
        <taxon>Embryophyta</taxon>
        <taxon>Tracheophyta</taxon>
        <taxon>Spermatophyta</taxon>
        <taxon>Magnoliopsida</taxon>
        <taxon>eudicotyledons</taxon>
        <taxon>Gunneridae</taxon>
        <taxon>Pentapetalae</taxon>
        <taxon>rosids</taxon>
        <taxon>malvids</taxon>
        <taxon>Malvales</taxon>
        <taxon>Malvaceae</taxon>
        <taxon>Grewioideae</taxon>
        <taxon>Apeibeae</taxon>
        <taxon>Corchorus</taxon>
    </lineage>
</organism>
<name>A0A1R3JVI1_COCAP</name>
<sequence>MDVSNIYKVQPVARYTARCLNV</sequence>
<dbReference type="Proteomes" id="UP000188268">
    <property type="component" value="Unassembled WGS sequence"/>
</dbReference>
<dbReference type="EMBL" id="AWWV01006989">
    <property type="protein sequence ID" value="OMO98834.1"/>
    <property type="molecule type" value="Genomic_DNA"/>
</dbReference>
<proteinExistence type="predicted"/>
<protein>
    <submittedName>
        <fullName evidence="1">Uncharacterized protein</fullName>
    </submittedName>
</protein>
<reference evidence="1 2" key="1">
    <citation type="submission" date="2013-09" db="EMBL/GenBank/DDBJ databases">
        <title>Corchorus capsularis genome sequencing.</title>
        <authorList>
            <person name="Alam M."/>
            <person name="Haque M.S."/>
            <person name="Islam M.S."/>
            <person name="Emdad E.M."/>
            <person name="Islam M.M."/>
            <person name="Ahmed B."/>
            <person name="Halim A."/>
            <person name="Hossen Q.M.M."/>
            <person name="Hossain M.Z."/>
            <person name="Ahmed R."/>
            <person name="Khan M.M."/>
            <person name="Islam R."/>
            <person name="Rashid M.M."/>
            <person name="Khan S.A."/>
            <person name="Rahman M.S."/>
            <person name="Alam M."/>
        </authorList>
    </citation>
    <scope>NUCLEOTIDE SEQUENCE [LARGE SCALE GENOMIC DNA]</scope>
    <source>
        <strain evidence="2">cv. CVL-1</strain>
        <tissue evidence="1">Whole seedling</tissue>
    </source>
</reference>